<evidence type="ECO:0000259" key="7">
    <source>
        <dbReference type="Pfam" id="PF06271"/>
    </source>
</evidence>
<evidence type="ECO:0000256" key="4">
    <source>
        <dbReference type="ARBA" id="ARBA00023136"/>
    </source>
</evidence>
<evidence type="ECO:0000256" key="2">
    <source>
        <dbReference type="ARBA" id="ARBA00022692"/>
    </source>
</evidence>
<name>A0A367FE78_9ACTN</name>
<keyword evidence="3 6" id="KW-1133">Transmembrane helix</keyword>
<evidence type="ECO:0000256" key="1">
    <source>
        <dbReference type="ARBA" id="ARBA00004141"/>
    </source>
</evidence>
<feature type="compositionally biased region" description="Pro residues" evidence="5">
    <location>
        <begin position="256"/>
        <end position="285"/>
    </location>
</feature>
<feature type="transmembrane region" description="Helical" evidence="6">
    <location>
        <begin position="88"/>
        <end position="109"/>
    </location>
</feature>
<dbReference type="AlphaFoldDB" id="A0A367FE78"/>
<feature type="domain" description="RDD" evidence="7">
    <location>
        <begin position="3"/>
        <end position="125"/>
    </location>
</feature>
<feature type="transmembrane region" description="Helical" evidence="6">
    <location>
        <begin position="6"/>
        <end position="29"/>
    </location>
</feature>
<dbReference type="Pfam" id="PF06271">
    <property type="entry name" value="RDD"/>
    <property type="match status" value="1"/>
</dbReference>
<comment type="caution">
    <text evidence="8">The sequence shown here is derived from an EMBL/GenBank/DDBJ whole genome shotgun (WGS) entry which is preliminary data.</text>
</comment>
<evidence type="ECO:0000313" key="8">
    <source>
        <dbReference type="EMBL" id="RCG27995.1"/>
    </source>
</evidence>
<dbReference type="OrthoDB" id="9787732at2"/>
<evidence type="ECO:0000313" key="9">
    <source>
        <dbReference type="Proteomes" id="UP000253094"/>
    </source>
</evidence>
<protein>
    <submittedName>
        <fullName evidence="8">RDD family protein</fullName>
    </submittedName>
</protein>
<feature type="compositionally biased region" description="Low complexity" evidence="5">
    <location>
        <begin position="236"/>
        <end position="255"/>
    </location>
</feature>
<feature type="transmembrane region" description="Helical" evidence="6">
    <location>
        <begin position="36"/>
        <end position="56"/>
    </location>
</feature>
<evidence type="ECO:0000256" key="3">
    <source>
        <dbReference type="ARBA" id="ARBA00022989"/>
    </source>
</evidence>
<evidence type="ECO:0000256" key="5">
    <source>
        <dbReference type="SAM" id="MobiDB-lite"/>
    </source>
</evidence>
<keyword evidence="4 6" id="KW-0472">Membrane</keyword>
<dbReference type="Proteomes" id="UP000253094">
    <property type="component" value="Unassembled WGS sequence"/>
</dbReference>
<evidence type="ECO:0000256" key="6">
    <source>
        <dbReference type="SAM" id="Phobius"/>
    </source>
</evidence>
<dbReference type="InterPro" id="IPR010432">
    <property type="entry name" value="RDD"/>
</dbReference>
<dbReference type="EMBL" id="QOIL01000015">
    <property type="protein sequence ID" value="RCG27995.1"/>
    <property type="molecule type" value="Genomic_DNA"/>
</dbReference>
<keyword evidence="9" id="KW-1185">Reference proteome</keyword>
<reference evidence="8 9" key="1">
    <citation type="submission" date="2018-06" db="EMBL/GenBank/DDBJ databases">
        <title>Sphaerisporangium craniellae sp. nov., isolated from a marine sponge in the South China Sea.</title>
        <authorList>
            <person name="Li L."/>
        </authorList>
    </citation>
    <scope>NUCLEOTIDE SEQUENCE [LARGE SCALE GENOMIC DNA]</scope>
    <source>
        <strain evidence="8 9">CCTCC AA 208026</strain>
    </source>
</reference>
<feature type="region of interest" description="Disordered" evidence="5">
    <location>
        <begin position="234"/>
        <end position="298"/>
    </location>
</feature>
<sequence length="298" mass="31186">MPSRALALAIDMAVQLASLFGVSLLLGMVTFVTEEAVAVAMAILLSALVVVGYPVIFETLGRGRSLGKLALGLRVVSDDGGPERFRQALFRGLAGLVEFWLCFGAPALISSLVSERGKRLGDIFSGTIVISERGPRQAPPPQMPPALAAWATTLELSRLPEGLAATARQYLSRLPQLSPQVRHEMGARIASQFAAYVSPPPPPGAPAYAYLAAVLAERRRRTEVRLARQMGAPSYGRHATTGAHLATGHTPAYGTTPPPGRPAAAPPPQGYPVPLPPPVFAPPPGTTTSTPGGFTPPA</sequence>
<gene>
    <name evidence="8" type="ORF">DQ384_25850</name>
</gene>
<organism evidence="8 9">
    <name type="scientific">Sphaerisporangium album</name>
    <dbReference type="NCBI Taxonomy" id="509200"/>
    <lineage>
        <taxon>Bacteria</taxon>
        <taxon>Bacillati</taxon>
        <taxon>Actinomycetota</taxon>
        <taxon>Actinomycetes</taxon>
        <taxon>Streptosporangiales</taxon>
        <taxon>Streptosporangiaceae</taxon>
        <taxon>Sphaerisporangium</taxon>
    </lineage>
</organism>
<feature type="compositionally biased region" description="Low complexity" evidence="5">
    <location>
        <begin position="286"/>
        <end position="298"/>
    </location>
</feature>
<dbReference type="GO" id="GO:0016020">
    <property type="term" value="C:membrane"/>
    <property type="evidence" value="ECO:0007669"/>
    <property type="project" value="UniProtKB-SubCell"/>
</dbReference>
<keyword evidence="2 6" id="KW-0812">Transmembrane</keyword>
<proteinExistence type="predicted"/>
<comment type="subcellular location">
    <subcellularLocation>
        <location evidence="1">Membrane</location>
        <topology evidence="1">Multi-pass membrane protein</topology>
    </subcellularLocation>
</comment>
<dbReference type="PANTHER" id="PTHR38480">
    <property type="entry name" value="SLR0254 PROTEIN"/>
    <property type="match status" value="1"/>
</dbReference>
<accession>A0A367FE78</accession>
<dbReference type="PANTHER" id="PTHR38480:SF1">
    <property type="entry name" value="SLR0254 PROTEIN"/>
    <property type="match status" value="1"/>
</dbReference>